<dbReference type="Proteomes" id="UP001314169">
    <property type="component" value="Chromosome X"/>
</dbReference>
<feature type="region of interest" description="Disordered" evidence="1">
    <location>
        <begin position="47"/>
        <end position="67"/>
    </location>
</feature>
<gene>
    <name evidence="2" type="ORF">MPIPNATIZW_LOCUS18451</name>
</gene>
<evidence type="ECO:0000313" key="3">
    <source>
        <dbReference type="Proteomes" id="UP001314169"/>
    </source>
</evidence>
<organism evidence="2 3">
    <name type="scientific">Pipistrellus nathusii</name>
    <name type="common">Nathusius' pipistrelle</name>
    <dbReference type="NCBI Taxonomy" id="59473"/>
    <lineage>
        <taxon>Eukaryota</taxon>
        <taxon>Metazoa</taxon>
        <taxon>Chordata</taxon>
        <taxon>Craniata</taxon>
        <taxon>Vertebrata</taxon>
        <taxon>Euteleostomi</taxon>
        <taxon>Mammalia</taxon>
        <taxon>Eutheria</taxon>
        <taxon>Laurasiatheria</taxon>
        <taxon>Chiroptera</taxon>
        <taxon>Yangochiroptera</taxon>
        <taxon>Vespertilionidae</taxon>
        <taxon>Pipistrellus</taxon>
    </lineage>
</organism>
<protein>
    <submittedName>
        <fullName evidence="2">Uncharacterized protein</fullName>
    </submittedName>
</protein>
<keyword evidence="3" id="KW-1185">Reference proteome</keyword>
<feature type="region of interest" description="Disordered" evidence="1">
    <location>
        <begin position="1"/>
        <end position="26"/>
    </location>
</feature>
<name>A0ABP0AL31_PIPNA</name>
<sequence>MARVTRKPQAPSSYGKPNFKYQREAEEEGHLSMQILREITRKVKRPFPGISRIKASPKTPSPSVKSRRPTLFGLYHRLSKALIQNGDVPQQD</sequence>
<accession>A0ABP0AL31</accession>
<evidence type="ECO:0000256" key="1">
    <source>
        <dbReference type="SAM" id="MobiDB-lite"/>
    </source>
</evidence>
<evidence type="ECO:0000313" key="2">
    <source>
        <dbReference type="EMBL" id="CAK6450145.1"/>
    </source>
</evidence>
<dbReference type="EMBL" id="OY882879">
    <property type="protein sequence ID" value="CAK6450145.1"/>
    <property type="molecule type" value="Genomic_DNA"/>
</dbReference>
<reference evidence="2" key="1">
    <citation type="submission" date="2023-12" db="EMBL/GenBank/DDBJ databases">
        <authorList>
            <person name="Brown T."/>
        </authorList>
    </citation>
    <scope>NUCLEOTIDE SEQUENCE</scope>
</reference>
<proteinExistence type="predicted"/>